<proteinExistence type="predicted"/>
<dbReference type="InterPro" id="IPR050275">
    <property type="entry name" value="PGM_Phosphatase"/>
</dbReference>
<protein>
    <submittedName>
        <fullName evidence="2">Unannotated protein</fullName>
    </submittedName>
</protein>
<accession>A0A6J7PQP8</accession>
<organism evidence="2">
    <name type="scientific">freshwater metagenome</name>
    <dbReference type="NCBI Taxonomy" id="449393"/>
    <lineage>
        <taxon>unclassified sequences</taxon>
        <taxon>metagenomes</taxon>
        <taxon>ecological metagenomes</taxon>
    </lineage>
</organism>
<reference evidence="2" key="1">
    <citation type="submission" date="2020-05" db="EMBL/GenBank/DDBJ databases">
        <authorList>
            <person name="Chiriac C."/>
            <person name="Salcher M."/>
            <person name="Ghai R."/>
            <person name="Kavagutti S V."/>
        </authorList>
    </citation>
    <scope>NUCLEOTIDE SEQUENCE</scope>
</reference>
<dbReference type="EMBL" id="CAEZZF010000101">
    <property type="protein sequence ID" value="CAB4758198.1"/>
    <property type="molecule type" value="Genomic_DNA"/>
</dbReference>
<dbReference type="InterPro" id="IPR013078">
    <property type="entry name" value="His_Pase_superF_clade-1"/>
</dbReference>
<dbReference type="CDD" id="cd07067">
    <property type="entry name" value="HP_PGM_like"/>
    <property type="match status" value="1"/>
</dbReference>
<dbReference type="EMBL" id="CAFBPE010000054">
    <property type="protein sequence ID" value="CAB5007870.1"/>
    <property type="molecule type" value="Genomic_DNA"/>
</dbReference>
<gene>
    <name evidence="1" type="ORF">UFOPK2837_00988</name>
    <name evidence="2" type="ORF">UFOPK4065_00758</name>
</gene>
<dbReference type="PANTHER" id="PTHR48100:SF2">
    <property type="entry name" value="CONSERVED PROTEIN"/>
    <property type="match status" value="1"/>
</dbReference>
<sequence length="223" mass="24378">MQIVLIRHAHSQANAQGILSGQLPGIALSPRGIDQSERLVTRLGAIKIRSLHVSPLQRCRESISPWWEKIGSPTNPKVSLTEDENLIEVDYGQWSGKKLSQLSRKSGWKTVQSTPSAMYFPSGEGLAAVQERAMRSVHQVLAKKGRGSDVFVSHGDVIKSIVASALSMHLDDFQRIVIDPASVTVLDFSSDKPRVLLLNDSRSDLESFLNAPFRARNLTGGGA</sequence>
<dbReference type="SUPFAM" id="SSF53254">
    <property type="entry name" value="Phosphoglycerate mutase-like"/>
    <property type="match status" value="1"/>
</dbReference>
<dbReference type="NCBIfam" id="TIGR03848">
    <property type="entry name" value="MSMEG_4193"/>
    <property type="match status" value="1"/>
</dbReference>
<dbReference type="AlphaFoldDB" id="A0A6J7PQP8"/>
<dbReference type="Pfam" id="PF00300">
    <property type="entry name" value="His_Phos_1"/>
    <property type="match status" value="1"/>
</dbReference>
<evidence type="ECO:0000313" key="2">
    <source>
        <dbReference type="EMBL" id="CAB5007870.1"/>
    </source>
</evidence>
<dbReference type="Gene3D" id="3.40.50.1240">
    <property type="entry name" value="Phosphoglycerate mutase-like"/>
    <property type="match status" value="1"/>
</dbReference>
<evidence type="ECO:0000313" key="1">
    <source>
        <dbReference type="EMBL" id="CAB4758198.1"/>
    </source>
</evidence>
<dbReference type="SMART" id="SM00855">
    <property type="entry name" value="PGAM"/>
    <property type="match status" value="1"/>
</dbReference>
<dbReference type="InterPro" id="IPR029033">
    <property type="entry name" value="His_PPase_superfam"/>
</dbReference>
<dbReference type="GO" id="GO:0016791">
    <property type="term" value="F:phosphatase activity"/>
    <property type="evidence" value="ECO:0007669"/>
    <property type="project" value="TreeGrafter"/>
</dbReference>
<name>A0A6J7PQP8_9ZZZZ</name>
<dbReference type="GO" id="GO:0005737">
    <property type="term" value="C:cytoplasm"/>
    <property type="evidence" value="ECO:0007669"/>
    <property type="project" value="TreeGrafter"/>
</dbReference>
<dbReference type="PANTHER" id="PTHR48100">
    <property type="entry name" value="BROAD-SPECIFICITY PHOSPHATASE YOR283W-RELATED"/>
    <property type="match status" value="1"/>
</dbReference>
<dbReference type="InterPro" id="IPR022492">
    <property type="entry name" value="Phosphomutase_MSMEG4193_put"/>
</dbReference>